<name>W5SPE5_BORAN</name>
<dbReference type="InterPro" id="IPR003459">
    <property type="entry name" value="Borrelia_plasmid_OrfA"/>
</dbReference>
<evidence type="ECO:0000313" key="1">
    <source>
        <dbReference type="EMBL" id="AHH09044.1"/>
    </source>
</evidence>
<proteinExistence type="predicted"/>
<dbReference type="HOGENOM" id="CLU_197106_0_0_12"/>
<keyword evidence="1" id="KW-0614">Plasmid</keyword>
<reference evidence="1" key="1">
    <citation type="submission" date="2013-04" db="EMBL/GenBank/DDBJ databases">
        <title>Comparative Genomics of Relapsing Fever Spirochetes.</title>
        <authorList>
            <person name="Schwan T.G."/>
            <person name="Raffel S.J."/>
            <person name="Porcella S.F."/>
            <person name="Martens C.A."/>
            <person name="Bruno D.P."/>
            <person name="Rickefs S.M."/>
            <person name="Barbian K.B."/>
        </authorList>
    </citation>
    <scope>NUCLEOTIDE SEQUENCE</scope>
    <source>
        <strain evidence="1">BA2</strain>
        <plasmid evidence="1">unnamed</plasmid>
    </source>
</reference>
<dbReference type="Pfam" id="PF02414">
    <property type="entry name" value="Borrelia_orfA"/>
    <property type="match status" value="1"/>
</dbReference>
<protein>
    <submittedName>
        <fullName evidence="1">Uncharacterized protein</fullName>
    </submittedName>
</protein>
<gene>
    <name evidence="1" type="ORF">BAN_0014200</name>
</gene>
<feature type="non-terminal residue" evidence="1">
    <location>
        <position position="79"/>
    </location>
</feature>
<dbReference type="AlphaFoldDB" id="W5SPE5"/>
<accession>W5SPE5</accession>
<geneLocation type="plasmid" evidence="1">
    <name>unnamed</name>
</geneLocation>
<sequence>MTKHNFLYTIYLSLFFEGVSQLETLKKSHDKESKRKFNKHQHKLIVLISTLNYMNSNLKKYTQSNILYYFNNNLKRNGQ</sequence>
<organism evidence="1">
    <name type="scientific">Borrelia anserina BA2</name>
    <dbReference type="NCBI Taxonomy" id="1313293"/>
    <lineage>
        <taxon>Bacteria</taxon>
        <taxon>Pseudomonadati</taxon>
        <taxon>Spirochaetota</taxon>
        <taxon>Spirochaetia</taxon>
        <taxon>Spirochaetales</taxon>
        <taxon>Borreliaceae</taxon>
        <taxon>Borrelia</taxon>
    </lineage>
</organism>
<dbReference type="EMBL" id="CP005839">
    <property type="protein sequence ID" value="AHH09044.1"/>
    <property type="molecule type" value="Genomic_DNA"/>
</dbReference>